<dbReference type="InterPro" id="IPR001387">
    <property type="entry name" value="Cro/C1-type_HTH"/>
</dbReference>
<accession>A0A6J5E5D2</accession>
<dbReference type="RefSeq" id="WP_175228316.1">
    <property type="nucleotide sequence ID" value="NZ_CADIKH010000018.1"/>
</dbReference>
<dbReference type="Pfam" id="PF13560">
    <property type="entry name" value="HTH_31"/>
    <property type="match status" value="1"/>
</dbReference>
<protein>
    <recommendedName>
        <fullName evidence="2">HTH cro/C1-type domain-containing protein</fullName>
    </recommendedName>
</protein>
<dbReference type="CDD" id="cd00093">
    <property type="entry name" value="HTH_XRE"/>
    <property type="match status" value="1"/>
</dbReference>
<name>A0A6J5E5D2_9BURK</name>
<dbReference type="PROSITE" id="PS50943">
    <property type="entry name" value="HTH_CROC1"/>
    <property type="match status" value="1"/>
</dbReference>
<dbReference type="EMBL" id="CADIKH010000018">
    <property type="protein sequence ID" value="CAB3761719.1"/>
    <property type="molecule type" value="Genomic_DNA"/>
</dbReference>
<evidence type="ECO:0000313" key="4">
    <source>
        <dbReference type="Proteomes" id="UP000494363"/>
    </source>
</evidence>
<dbReference type="InterPro" id="IPR010982">
    <property type="entry name" value="Lambda_DNA-bd_dom_sf"/>
</dbReference>
<dbReference type="Gene3D" id="1.10.260.40">
    <property type="entry name" value="lambda repressor-like DNA-binding domains"/>
    <property type="match status" value="1"/>
</dbReference>
<dbReference type="SUPFAM" id="SSF47413">
    <property type="entry name" value="lambda repressor-like DNA-binding domains"/>
    <property type="match status" value="1"/>
</dbReference>
<feature type="region of interest" description="Disordered" evidence="1">
    <location>
        <begin position="81"/>
        <end position="119"/>
    </location>
</feature>
<sequence>MRHTLKRASDIGGIIRAARKAQRLRQDDAAGSVGVSESFMVKAERGAVTVQWGKLFQILQGLGVQVAVDIPDAGPELLDAQSAKARHRAEARRQRAAERRLPAAEAGRISKRSGRGDPV</sequence>
<evidence type="ECO:0000313" key="3">
    <source>
        <dbReference type="EMBL" id="CAB3761719.1"/>
    </source>
</evidence>
<organism evidence="3 4">
    <name type="scientific">Paraburkholderia humisilvae</name>
    <dbReference type="NCBI Taxonomy" id="627669"/>
    <lineage>
        <taxon>Bacteria</taxon>
        <taxon>Pseudomonadati</taxon>
        <taxon>Pseudomonadota</taxon>
        <taxon>Betaproteobacteria</taxon>
        <taxon>Burkholderiales</taxon>
        <taxon>Burkholderiaceae</taxon>
        <taxon>Paraburkholderia</taxon>
    </lineage>
</organism>
<gene>
    <name evidence="3" type="ORF">LMG29542_04161</name>
</gene>
<reference evidence="3 4" key="1">
    <citation type="submission" date="2020-04" db="EMBL/GenBank/DDBJ databases">
        <authorList>
            <person name="De Canck E."/>
        </authorList>
    </citation>
    <scope>NUCLEOTIDE SEQUENCE [LARGE SCALE GENOMIC DNA]</scope>
    <source>
        <strain evidence="3 4">LMG 29542</strain>
    </source>
</reference>
<dbReference type="SMART" id="SM00530">
    <property type="entry name" value="HTH_XRE"/>
    <property type="match status" value="1"/>
</dbReference>
<proteinExistence type="predicted"/>
<feature type="domain" description="HTH cro/C1-type" evidence="2">
    <location>
        <begin position="15"/>
        <end position="70"/>
    </location>
</feature>
<feature type="compositionally biased region" description="Basic and acidic residues" evidence="1">
    <location>
        <begin position="91"/>
        <end position="102"/>
    </location>
</feature>
<dbReference type="AlphaFoldDB" id="A0A6J5E5D2"/>
<evidence type="ECO:0000259" key="2">
    <source>
        <dbReference type="PROSITE" id="PS50943"/>
    </source>
</evidence>
<dbReference type="Proteomes" id="UP000494363">
    <property type="component" value="Unassembled WGS sequence"/>
</dbReference>
<dbReference type="GO" id="GO:0003677">
    <property type="term" value="F:DNA binding"/>
    <property type="evidence" value="ECO:0007669"/>
    <property type="project" value="InterPro"/>
</dbReference>
<evidence type="ECO:0000256" key="1">
    <source>
        <dbReference type="SAM" id="MobiDB-lite"/>
    </source>
</evidence>
<keyword evidence="4" id="KW-1185">Reference proteome</keyword>